<reference evidence="2" key="1">
    <citation type="journal article" date="2015" name="Nature">
        <title>Complex archaea that bridge the gap between prokaryotes and eukaryotes.</title>
        <authorList>
            <person name="Spang A."/>
            <person name="Saw J.H."/>
            <person name="Jorgensen S.L."/>
            <person name="Zaremba-Niedzwiedzka K."/>
            <person name="Martijn J."/>
            <person name="Lind A.E."/>
            <person name="van Eijk R."/>
            <person name="Schleper C."/>
            <person name="Guy L."/>
            <person name="Ettema T.J."/>
        </authorList>
    </citation>
    <scope>NUCLEOTIDE SEQUENCE</scope>
</reference>
<organism evidence="2">
    <name type="scientific">marine sediment metagenome</name>
    <dbReference type="NCBI Taxonomy" id="412755"/>
    <lineage>
        <taxon>unclassified sequences</taxon>
        <taxon>metagenomes</taxon>
        <taxon>ecological metagenomes</taxon>
    </lineage>
</organism>
<dbReference type="EMBL" id="LAZR01001399">
    <property type="protein sequence ID" value="KKN45276.1"/>
    <property type="molecule type" value="Genomic_DNA"/>
</dbReference>
<gene>
    <name evidence="2" type="ORF">LCGC14_0684620</name>
</gene>
<keyword evidence="1" id="KW-0812">Transmembrane</keyword>
<evidence type="ECO:0000313" key="2">
    <source>
        <dbReference type="EMBL" id="KKN45276.1"/>
    </source>
</evidence>
<comment type="caution">
    <text evidence="2">The sequence shown here is derived from an EMBL/GenBank/DDBJ whole genome shotgun (WGS) entry which is preliminary data.</text>
</comment>
<protein>
    <submittedName>
        <fullName evidence="2">Uncharacterized protein</fullName>
    </submittedName>
</protein>
<keyword evidence="1" id="KW-1133">Transmembrane helix</keyword>
<dbReference type="AlphaFoldDB" id="A0A0F9T8I5"/>
<name>A0A0F9T8I5_9ZZZZ</name>
<proteinExistence type="predicted"/>
<keyword evidence="1" id="KW-0472">Membrane</keyword>
<evidence type="ECO:0000256" key="1">
    <source>
        <dbReference type="SAM" id="Phobius"/>
    </source>
</evidence>
<feature type="transmembrane region" description="Helical" evidence="1">
    <location>
        <begin position="20"/>
        <end position="42"/>
    </location>
</feature>
<sequence length="49" mass="5539">MNWIRPSVITLLSLAMVSGFFMGKIAGDVFVPFATGLIVFWFKSRDDKK</sequence>
<accession>A0A0F9T8I5</accession>